<dbReference type="AlphaFoldDB" id="A0A8S1RC00"/>
<dbReference type="NCBIfam" id="TIGR02232">
    <property type="entry name" value="myxo_disulf_rpt"/>
    <property type="match status" value="1"/>
</dbReference>
<evidence type="ECO:0000256" key="3">
    <source>
        <dbReference type="ARBA" id="ARBA00023157"/>
    </source>
</evidence>
<keyword evidence="2" id="KW-0677">Repeat</keyword>
<sequence length="234" mass="27449">MLKKQTDQRTVNNVLGQKYKYSQIVSVCGDQIVSNEEDCNDGNLQLNHGCFNCQYSCPQNCFDCYQGICLECLPQYELLISNRCKQLIKCGDGKLQEQEECDDGNHYPVDGCINCLIEQNWICITMIRDSTSQCTYLKAPNFNLYYLNMHYNKQQISIQFDQRVKIQTAQPLSEKYISRIKLLSKIILSKCGKLEFQKYEQQFENDVLSFRHLKNLKQSLLRQNFRSLFFQGYQ</sequence>
<dbReference type="PANTHER" id="PTHR39767:SF2">
    <property type="entry name" value="CHROMOSOME UNDETERMINED SCAFFOLD_1, WHOLE GENOME SHOTGUN SEQUENCE"/>
    <property type="match status" value="1"/>
</dbReference>
<evidence type="ECO:0000313" key="4">
    <source>
        <dbReference type="EMBL" id="CAD8124913.1"/>
    </source>
</evidence>
<gene>
    <name evidence="4" type="ORF">PSON_ATCC_30995.1.T1540124</name>
</gene>
<dbReference type="Pfam" id="PF13948">
    <property type="entry name" value="DUF4215"/>
    <property type="match status" value="2"/>
</dbReference>
<evidence type="ECO:0000256" key="2">
    <source>
        <dbReference type="ARBA" id="ARBA00022737"/>
    </source>
</evidence>
<keyword evidence="1" id="KW-0732">Signal</keyword>
<accession>A0A8S1RC00</accession>
<dbReference type="PANTHER" id="PTHR39767">
    <property type="entry name" value="CALCIUM/CALMODULIN-BINDING MEMBRANE PROTEIN PCM4-RELATED"/>
    <property type="match status" value="1"/>
</dbReference>
<proteinExistence type="predicted"/>
<dbReference type="InterPro" id="IPR011936">
    <property type="entry name" value="Myxo_disulph_rpt"/>
</dbReference>
<dbReference type="Proteomes" id="UP000692954">
    <property type="component" value="Unassembled WGS sequence"/>
</dbReference>
<evidence type="ECO:0000256" key="1">
    <source>
        <dbReference type="ARBA" id="ARBA00022729"/>
    </source>
</evidence>
<reference evidence="4" key="1">
    <citation type="submission" date="2021-01" db="EMBL/GenBank/DDBJ databases">
        <authorList>
            <consortium name="Genoscope - CEA"/>
            <person name="William W."/>
        </authorList>
    </citation>
    <scope>NUCLEOTIDE SEQUENCE</scope>
</reference>
<name>A0A8S1RC00_9CILI</name>
<protein>
    <submittedName>
        <fullName evidence="4">Uncharacterized protein</fullName>
    </submittedName>
</protein>
<comment type="caution">
    <text evidence="4">The sequence shown here is derived from an EMBL/GenBank/DDBJ whole genome shotgun (WGS) entry which is preliminary data.</text>
</comment>
<evidence type="ECO:0000313" key="5">
    <source>
        <dbReference type="Proteomes" id="UP000692954"/>
    </source>
</evidence>
<keyword evidence="5" id="KW-1185">Reference proteome</keyword>
<keyword evidence="3" id="KW-1015">Disulfide bond</keyword>
<dbReference type="EMBL" id="CAJJDN010000154">
    <property type="protein sequence ID" value="CAD8124913.1"/>
    <property type="molecule type" value="Genomic_DNA"/>
</dbReference>
<dbReference type="OrthoDB" id="28293at2759"/>
<organism evidence="4 5">
    <name type="scientific">Paramecium sonneborni</name>
    <dbReference type="NCBI Taxonomy" id="65129"/>
    <lineage>
        <taxon>Eukaryota</taxon>
        <taxon>Sar</taxon>
        <taxon>Alveolata</taxon>
        <taxon>Ciliophora</taxon>
        <taxon>Intramacronucleata</taxon>
        <taxon>Oligohymenophorea</taxon>
        <taxon>Peniculida</taxon>
        <taxon>Parameciidae</taxon>
        <taxon>Paramecium</taxon>
    </lineage>
</organism>